<reference evidence="3 4" key="1">
    <citation type="submission" date="2016-10" db="EMBL/GenBank/DDBJ databases">
        <authorList>
            <person name="de Groot N.N."/>
        </authorList>
    </citation>
    <scope>NUCLEOTIDE SEQUENCE [LARGE SCALE GENOMIC DNA]</scope>
    <source>
        <strain evidence="3 4">DSM 22126</strain>
    </source>
</reference>
<sequence length="189" mass="20039">MSTGGIARGGNVSLTKENPGLSAVAVGVEWDRTLEPALAESLTLAAVLCGADGRAVGRESLVFWNQMTSSDLSVAALDSALGHDVEQVEVFLADVPDTVSKVVFVLYVNEGSPRRRTLGQLSTCRVRVLDAESGRPLASSENLAASFGTETAVLLGEVYRHREHWKFKVVGQGYSAGLRGVTDEFGLTS</sequence>
<dbReference type="Gene3D" id="2.60.60.30">
    <property type="entry name" value="sav2460 like domains"/>
    <property type="match status" value="1"/>
</dbReference>
<comment type="similarity">
    <text evidence="1">Belongs to the CAPAB/TerDEXZ family.</text>
</comment>
<gene>
    <name evidence="3" type="ORF">SAMN04489860_0643</name>
</gene>
<dbReference type="InterPro" id="IPR003325">
    <property type="entry name" value="TerD"/>
</dbReference>
<name>A0A1H1NXA4_9CELL</name>
<dbReference type="Pfam" id="PF02342">
    <property type="entry name" value="TerD"/>
    <property type="match status" value="1"/>
</dbReference>
<feature type="domain" description="TerD" evidence="2">
    <location>
        <begin position="6"/>
        <end position="185"/>
    </location>
</feature>
<dbReference type="InterPro" id="IPR051324">
    <property type="entry name" value="Stress/Tellurium_Resist"/>
</dbReference>
<protein>
    <submittedName>
        <fullName evidence="3">Tellurium resistance protein TerD</fullName>
    </submittedName>
</protein>
<evidence type="ECO:0000313" key="4">
    <source>
        <dbReference type="Proteomes" id="UP000185663"/>
    </source>
</evidence>
<dbReference type="OrthoDB" id="56224at2"/>
<dbReference type="Proteomes" id="UP000185663">
    <property type="component" value="Chromosome I"/>
</dbReference>
<dbReference type="STRING" id="545619.SAMN04489860_0643"/>
<dbReference type="RefSeq" id="WP_029254114.1">
    <property type="nucleotide sequence ID" value="NZ_LT629776.1"/>
</dbReference>
<evidence type="ECO:0000313" key="3">
    <source>
        <dbReference type="EMBL" id="SDS03425.1"/>
    </source>
</evidence>
<dbReference type="PANTHER" id="PTHR32097:SF4">
    <property type="entry name" value="GENERAL STRESS PROTEIN 16U"/>
    <property type="match status" value="1"/>
</dbReference>
<proteinExistence type="inferred from homology"/>
<dbReference type="PANTHER" id="PTHR32097">
    <property type="entry name" value="CAMP-BINDING PROTEIN 1-RELATED"/>
    <property type="match status" value="1"/>
</dbReference>
<dbReference type="eggNOG" id="COG2310">
    <property type="taxonomic scope" value="Bacteria"/>
</dbReference>
<dbReference type="EMBL" id="LT629776">
    <property type="protein sequence ID" value="SDS03425.1"/>
    <property type="molecule type" value="Genomic_DNA"/>
</dbReference>
<accession>A0A1H1NXA4</accession>
<dbReference type="AlphaFoldDB" id="A0A1H1NXA4"/>
<evidence type="ECO:0000259" key="2">
    <source>
        <dbReference type="Pfam" id="PF02342"/>
    </source>
</evidence>
<keyword evidence="4" id="KW-1185">Reference proteome</keyword>
<dbReference type="CDD" id="cd06974">
    <property type="entry name" value="TerD_like"/>
    <property type="match status" value="1"/>
</dbReference>
<organism evidence="3 4">
    <name type="scientific">Paraoerskovia marina</name>
    <dbReference type="NCBI Taxonomy" id="545619"/>
    <lineage>
        <taxon>Bacteria</taxon>
        <taxon>Bacillati</taxon>
        <taxon>Actinomycetota</taxon>
        <taxon>Actinomycetes</taxon>
        <taxon>Micrococcales</taxon>
        <taxon>Cellulomonadaceae</taxon>
        <taxon>Paraoerskovia</taxon>
    </lineage>
</organism>
<evidence type="ECO:0000256" key="1">
    <source>
        <dbReference type="ARBA" id="ARBA00008775"/>
    </source>
</evidence>